<dbReference type="RefSeq" id="WP_034528383.1">
    <property type="nucleotide sequence ID" value="NZ_BBAZ01000001.1"/>
</dbReference>
<reference evidence="2" key="1">
    <citation type="journal article" date="2014" name="Genome Announc.">
        <title>Draft Genome Sequence of Lactobacillus oryzae Strain SG293T.</title>
        <authorList>
            <person name="Tanizawa Y."/>
            <person name="Fujisawa T."/>
            <person name="Mochizuki T."/>
            <person name="Kaminuma E."/>
            <person name="Nakamura Y."/>
            <person name="Tohno M."/>
        </authorList>
    </citation>
    <scope>NUCLEOTIDE SEQUENCE [LARGE SCALE GENOMIC DNA]</scope>
    <source>
        <strain evidence="2">SG293</strain>
    </source>
</reference>
<dbReference type="eggNOG" id="COG1358">
    <property type="taxonomic scope" value="Bacteria"/>
</dbReference>
<evidence type="ECO:0000313" key="3">
    <source>
        <dbReference type="Proteomes" id="UP000028700"/>
    </source>
</evidence>
<dbReference type="Gene3D" id="3.30.1330.30">
    <property type="match status" value="1"/>
</dbReference>
<evidence type="ECO:0000313" key="2">
    <source>
        <dbReference type="EMBL" id="GAK48186.1"/>
    </source>
</evidence>
<dbReference type="GO" id="GO:0005840">
    <property type="term" value="C:ribosome"/>
    <property type="evidence" value="ECO:0007669"/>
    <property type="project" value="UniProtKB-KW"/>
</dbReference>
<dbReference type="SUPFAM" id="SSF55315">
    <property type="entry name" value="L30e-like"/>
    <property type="match status" value="1"/>
</dbReference>
<comment type="caution">
    <text evidence="2">The sequence shown here is derived from an EMBL/GenBank/DDBJ whole genome shotgun (WGS) entry which is preliminary data.</text>
</comment>
<dbReference type="InterPro" id="IPR004038">
    <property type="entry name" value="Ribosomal_eL8/eL30/eS12/Gad45"/>
</dbReference>
<name>A0A081BJG8_9LACO</name>
<dbReference type="Proteomes" id="UP000028700">
    <property type="component" value="Unassembled WGS sequence"/>
</dbReference>
<evidence type="ECO:0000259" key="1">
    <source>
        <dbReference type="Pfam" id="PF01248"/>
    </source>
</evidence>
<accession>A0A081BJG8</accession>
<organism evidence="2 3">
    <name type="scientific">Secundilactobacillus oryzae JCM 18671</name>
    <dbReference type="NCBI Taxonomy" id="1291743"/>
    <lineage>
        <taxon>Bacteria</taxon>
        <taxon>Bacillati</taxon>
        <taxon>Bacillota</taxon>
        <taxon>Bacilli</taxon>
        <taxon>Lactobacillales</taxon>
        <taxon>Lactobacillaceae</taxon>
        <taxon>Secundilactobacillus</taxon>
    </lineage>
</organism>
<proteinExistence type="predicted"/>
<dbReference type="STRING" id="1291743.LOSG293_210100"/>
<dbReference type="InterPro" id="IPR029064">
    <property type="entry name" value="Ribosomal_eL30-like_sf"/>
</dbReference>
<gene>
    <name evidence="2" type="ORF">LOSG293_210100</name>
</gene>
<keyword evidence="2" id="KW-0689">Ribosomal protein</keyword>
<sequence>MKNNDAFLNFLGMAQRAGKLVLGEDLVLKAIRKQSVQLVVLAADTGAASAKKLTDKSSFYKVPVIADFDKNQIGSAIGLQRTVVAVNDANFAKRLIELSK</sequence>
<dbReference type="EMBL" id="BBJM01000021">
    <property type="protein sequence ID" value="GAK48186.1"/>
    <property type="molecule type" value="Genomic_DNA"/>
</dbReference>
<protein>
    <submittedName>
        <fullName evidence="2">50S ribosomal protein L7/L12</fullName>
    </submittedName>
</protein>
<keyword evidence="2" id="KW-0687">Ribonucleoprotein</keyword>
<dbReference type="Pfam" id="PF01248">
    <property type="entry name" value="Ribosomal_L7Ae"/>
    <property type="match status" value="1"/>
</dbReference>
<feature type="domain" description="Ribosomal protein eL8/eL30/eS12/Gadd45" evidence="1">
    <location>
        <begin position="9"/>
        <end position="87"/>
    </location>
</feature>
<keyword evidence="3" id="KW-1185">Reference proteome</keyword>
<dbReference type="AlphaFoldDB" id="A0A081BJG8"/>
<dbReference type="OrthoDB" id="9794863at2"/>